<feature type="region of interest" description="Disordered" evidence="1">
    <location>
        <begin position="456"/>
        <end position="477"/>
    </location>
</feature>
<evidence type="ECO:0000313" key="3">
    <source>
        <dbReference type="EMBL" id="GMI42091.1"/>
    </source>
</evidence>
<dbReference type="InterPro" id="IPR036873">
    <property type="entry name" value="Rhodanese-like_dom_sf"/>
</dbReference>
<keyword evidence="4" id="KW-1185">Reference proteome</keyword>
<dbReference type="InterPro" id="IPR006145">
    <property type="entry name" value="PsdUridine_synth_RsuA/RluA"/>
</dbReference>
<dbReference type="SUPFAM" id="SSF55120">
    <property type="entry name" value="Pseudouridine synthase"/>
    <property type="match status" value="1"/>
</dbReference>
<sequence>MAQPFPTHVILFYSYCPLSSDDEVMSKYREAQLNLAKALHLTGRLLIGKGKSEGVNGTFSGGKRELDLYCYALGGKSDTGDTRVDAFLAEFKALNELTEAVCIPNFTIPYGEFKWSENDTGTHVFPDTYIKVVDEIVSSGGKLGGVGIEDTGQGYLTPSQFHAAVKQYNESSPDDTVLIDCRNDKEVLVGQFTNAVNPRTKTFFEFPRWVEEESKSGGVLDGKKNVLMYCTGGIRCEKASAYVRSVTGCNVSHLKGGIHRYLESYPDGYFKGKNFVFDSRQTVGGEGGVGRCIYCNAGWDMFKPGNVCTVCREQLLVCNKCECQRGEYHCFDHKDLGEIYFTDLSVFEEAELRGQREGLVNYLEGISVGKKWKSRRRTVMKQMEKIDSFLEGLGGGEKETSAGPACRSCGELTCEGNCWGYFGGNRRREVLEAKGEEMGGHKIKLKANHNEVFAVKKKGEGKRQKNKSGKKKEKGDLSEEIRRLGLNAPLSSFVVNGMRVIPPYFRTLSCNTKGKWAGERLLTMVEREFVTSADPSANERALKLGVMLVNGEVVGREYRMKQGDICSRTICAHEPPVWVGERTKLGWKKVELPYGGFIYALDKPTGIPVHPVGQYFGNSLTIVAEKEIGLEPNTLHPLHRVDKPVSGLVICAVDKEASKLVSNKIQGGSVRKEYVAKVAGDFRDVVEVEGEVDVGGEGGRIRVDRKVFCENPKDGFRIVDERGKSATSEFEFVGYDEEKDESVIKCTPVTGRGHQLRLHLKSVGHPIVGDKEYGGRVDGVGEDLVVETMLQAGVDLQRKGGSAREICPMCTNPSRETVMKLFKSDQLLQHGSRICLHAWKYTIEWDEGEGEGGGEEVIETLLKTELPSWVEGEIEEILMKRD</sequence>
<dbReference type="InterPro" id="IPR001763">
    <property type="entry name" value="Rhodanese-like_dom"/>
</dbReference>
<evidence type="ECO:0000259" key="2">
    <source>
        <dbReference type="PROSITE" id="PS50206"/>
    </source>
</evidence>
<gene>
    <name evidence="3" type="ORF">TrCOL_g1764</name>
</gene>
<dbReference type="PANTHER" id="PTHR43268">
    <property type="entry name" value="THIOSULFATE SULFURTRANSFERASE/RHODANESE-LIKE DOMAIN-CONTAINING PROTEIN 2"/>
    <property type="match status" value="1"/>
</dbReference>
<dbReference type="PANTHER" id="PTHR43268:SF6">
    <property type="entry name" value="THIOSULFATE SULFURTRANSFERASE_RHODANESE-LIKE DOMAIN-CONTAINING PROTEIN 2"/>
    <property type="match status" value="1"/>
</dbReference>
<dbReference type="InterPro" id="IPR020936">
    <property type="entry name" value="TrhO"/>
</dbReference>
<dbReference type="PROSITE" id="PS50206">
    <property type="entry name" value="RHODANESE_3"/>
    <property type="match status" value="1"/>
</dbReference>
<dbReference type="InterPro" id="IPR020103">
    <property type="entry name" value="PsdUridine_synth_cat_dom_sf"/>
</dbReference>
<evidence type="ECO:0000256" key="1">
    <source>
        <dbReference type="SAM" id="MobiDB-lite"/>
    </source>
</evidence>
<evidence type="ECO:0000313" key="4">
    <source>
        <dbReference type="Proteomes" id="UP001165065"/>
    </source>
</evidence>
<dbReference type="Gene3D" id="3.30.70.100">
    <property type="match status" value="1"/>
</dbReference>
<dbReference type="Gene3D" id="3.40.250.10">
    <property type="entry name" value="Rhodanese-like domain"/>
    <property type="match status" value="1"/>
</dbReference>
<dbReference type="GO" id="GO:0001522">
    <property type="term" value="P:pseudouridine synthesis"/>
    <property type="evidence" value="ECO:0007669"/>
    <property type="project" value="InterPro"/>
</dbReference>
<dbReference type="EMBL" id="BRYA01000165">
    <property type="protein sequence ID" value="GMI42091.1"/>
    <property type="molecule type" value="Genomic_DNA"/>
</dbReference>
<dbReference type="GO" id="GO:0009982">
    <property type="term" value="F:pseudouridine synthase activity"/>
    <property type="evidence" value="ECO:0007669"/>
    <property type="project" value="InterPro"/>
</dbReference>
<dbReference type="InterPro" id="IPR040503">
    <property type="entry name" value="TRHO_N"/>
</dbReference>
<dbReference type="OrthoDB" id="25002at2759"/>
<dbReference type="Pfam" id="PF00581">
    <property type="entry name" value="Rhodanese"/>
    <property type="match status" value="1"/>
</dbReference>
<dbReference type="AlphaFoldDB" id="A0A9W7GD74"/>
<dbReference type="GO" id="GO:0003723">
    <property type="term" value="F:RNA binding"/>
    <property type="evidence" value="ECO:0007669"/>
    <property type="project" value="InterPro"/>
</dbReference>
<feature type="domain" description="Rhodanese" evidence="2">
    <location>
        <begin position="172"/>
        <end position="270"/>
    </location>
</feature>
<protein>
    <recommendedName>
        <fullName evidence="2">Rhodanese domain-containing protein</fullName>
    </recommendedName>
</protein>
<accession>A0A9W7GD74</accession>
<dbReference type="Pfam" id="PF12368">
    <property type="entry name" value="Rhodanese_C"/>
    <property type="match status" value="1"/>
</dbReference>
<dbReference type="InterPro" id="IPR022111">
    <property type="entry name" value="Rhodanese_C"/>
</dbReference>
<dbReference type="Proteomes" id="UP001165065">
    <property type="component" value="Unassembled WGS sequence"/>
</dbReference>
<name>A0A9W7GD74_9STRA</name>
<proteinExistence type="predicted"/>
<dbReference type="Gene3D" id="3.30.2350.10">
    <property type="entry name" value="Pseudouridine synthase"/>
    <property type="match status" value="1"/>
</dbReference>
<dbReference type="SUPFAM" id="SSF52821">
    <property type="entry name" value="Rhodanese/Cell cycle control phosphatase"/>
    <property type="match status" value="1"/>
</dbReference>
<dbReference type="SMART" id="SM00450">
    <property type="entry name" value="RHOD"/>
    <property type="match status" value="1"/>
</dbReference>
<reference evidence="4" key="1">
    <citation type="journal article" date="2023" name="Commun. Biol.">
        <title>Genome analysis of Parmales, the sister group of diatoms, reveals the evolutionary specialization of diatoms from phago-mixotrophs to photoautotrophs.</title>
        <authorList>
            <person name="Ban H."/>
            <person name="Sato S."/>
            <person name="Yoshikawa S."/>
            <person name="Yamada K."/>
            <person name="Nakamura Y."/>
            <person name="Ichinomiya M."/>
            <person name="Sato N."/>
            <person name="Blanc-Mathieu R."/>
            <person name="Endo H."/>
            <person name="Kuwata A."/>
            <person name="Ogata H."/>
        </authorList>
    </citation>
    <scope>NUCLEOTIDE SEQUENCE [LARGE SCALE GENOMIC DNA]</scope>
</reference>
<comment type="caution">
    <text evidence="3">The sequence shown here is derived from an EMBL/GenBank/DDBJ whole genome shotgun (WGS) entry which is preliminary data.</text>
</comment>
<organism evidence="3 4">
    <name type="scientific">Triparma columacea</name>
    <dbReference type="NCBI Taxonomy" id="722753"/>
    <lineage>
        <taxon>Eukaryota</taxon>
        <taxon>Sar</taxon>
        <taxon>Stramenopiles</taxon>
        <taxon>Ochrophyta</taxon>
        <taxon>Bolidophyceae</taxon>
        <taxon>Parmales</taxon>
        <taxon>Triparmaceae</taxon>
        <taxon>Triparma</taxon>
    </lineage>
</organism>
<dbReference type="Pfam" id="PF00849">
    <property type="entry name" value="PseudoU_synth_2"/>
    <property type="match status" value="1"/>
</dbReference>
<dbReference type="Pfam" id="PF17773">
    <property type="entry name" value="UPF0176_N"/>
    <property type="match status" value="1"/>
</dbReference>